<keyword evidence="2" id="KW-1185">Reference proteome</keyword>
<dbReference type="Proteomes" id="UP000824540">
    <property type="component" value="Unassembled WGS sequence"/>
</dbReference>
<proteinExistence type="predicted"/>
<name>A0A8T2NP76_9TELE</name>
<protein>
    <submittedName>
        <fullName evidence="1">Uncharacterized protein</fullName>
    </submittedName>
</protein>
<comment type="caution">
    <text evidence="1">The sequence shown here is derived from an EMBL/GenBank/DDBJ whole genome shotgun (WGS) entry which is preliminary data.</text>
</comment>
<dbReference type="EMBL" id="JAFBMS010000035">
    <property type="protein sequence ID" value="KAG9341426.1"/>
    <property type="molecule type" value="Genomic_DNA"/>
</dbReference>
<evidence type="ECO:0000313" key="2">
    <source>
        <dbReference type="Proteomes" id="UP000824540"/>
    </source>
</evidence>
<accession>A0A8T2NP76</accession>
<dbReference type="AlphaFoldDB" id="A0A8T2NP76"/>
<organism evidence="1 2">
    <name type="scientific">Albula glossodonta</name>
    <name type="common">roundjaw bonefish</name>
    <dbReference type="NCBI Taxonomy" id="121402"/>
    <lineage>
        <taxon>Eukaryota</taxon>
        <taxon>Metazoa</taxon>
        <taxon>Chordata</taxon>
        <taxon>Craniata</taxon>
        <taxon>Vertebrata</taxon>
        <taxon>Euteleostomi</taxon>
        <taxon>Actinopterygii</taxon>
        <taxon>Neopterygii</taxon>
        <taxon>Teleostei</taxon>
        <taxon>Albuliformes</taxon>
        <taxon>Albulidae</taxon>
        <taxon>Albula</taxon>
    </lineage>
</organism>
<reference evidence="1" key="1">
    <citation type="thesis" date="2021" institute="BYU ScholarsArchive" country="Provo, UT, USA">
        <title>Applications of and Algorithms for Genome Assembly and Genomic Analyses with an Emphasis on Marine Teleosts.</title>
        <authorList>
            <person name="Pickett B.D."/>
        </authorList>
    </citation>
    <scope>NUCLEOTIDE SEQUENCE</scope>
    <source>
        <strain evidence="1">HI-2016</strain>
    </source>
</reference>
<evidence type="ECO:0000313" key="1">
    <source>
        <dbReference type="EMBL" id="KAG9341426.1"/>
    </source>
</evidence>
<sequence length="77" mass="8423">MSDLAQKLLELNPRDKDLDLQAGTAKHLEDKVSILERDFPASREKSIWSPHCCGTLAGKDRCIGGTMSGTDRQAHAS</sequence>
<gene>
    <name evidence="1" type="ORF">JZ751_019235</name>
</gene>